<dbReference type="PANTHER" id="PTHR10242:SF2">
    <property type="entry name" value="N-GLYCOSYLASE_DNA LYASE"/>
    <property type="match status" value="1"/>
</dbReference>
<dbReference type="Gene3D" id="1.10.340.30">
    <property type="entry name" value="Hypothetical protein, domain 2"/>
    <property type="match status" value="1"/>
</dbReference>
<organism evidence="5 6">
    <name type="scientific">Candidatus Woesebacteria bacterium RIFCSPLOWO2_01_FULL_39_25</name>
    <dbReference type="NCBI Taxonomy" id="1802521"/>
    <lineage>
        <taxon>Bacteria</taxon>
        <taxon>Candidatus Woeseibacteriota</taxon>
    </lineage>
</organism>
<dbReference type="InterPro" id="IPR011257">
    <property type="entry name" value="DNA_glycosylase"/>
</dbReference>
<dbReference type="InterPro" id="IPR037046">
    <property type="entry name" value="AlkA_N_sf"/>
</dbReference>
<gene>
    <name evidence="5" type="ORF">A2893_04210</name>
</gene>
<dbReference type="AlphaFoldDB" id="A0A1F8BNG5"/>
<dbReference type="EC" id="4.2.99.18" evidence="2"/>
<evidence type="ECO:0000259" key="4">
    <source>
        <dbReference type="SMART" id="SM00478"/>
    </source>
</evidence>
<dbReference type="InterPro" id="IPR003265">
    <property type="entry name" value="HhH-GPD_domain"/>
</dbReference>
<dbReference type="GO" id="GO:0140078">
    <property type="term" value="F:class I DNA-(apurinic or apyrimidinic site) endonuclease activity"/>
    <property type="evidence" value="ECO:0007669"/>
    <property type="project" value="UniProtKB-EC"/>
</dbReference>
<comment type="similarity">
    <text evidence="1">Belongs to the type-1 OGG1 family.</text>
</comment>
<comment type="catalytic activity">
    <reaction evidence="3">
        <text>2'-deoxyribonucleotide-(2'-deoxyribose 5'-phosphate)-2'-deoxyribonucleotide-DNA = a 3'-end 2'-deoxyribonucleotide-(2,3-dehydro-2,3-deoxyribose 5'-phosphate)-DNA + a 5'-end 5'-phospho-2'-deoxyribonucleoside-DNA + H(+)</text>
        <dbReference type="Rhea" id="RHEA:66592"/>
        <dbReference type="Rhea" id="RHEA-COMP:13180"/>
        <dbReference type="Rhea" id="RHEA-COMP:16897"/>
        <dbReference type="Rhea" id="RHEA-COMP:17067"/>
        <dbReference type="ChEBI" id="CHEBI:15378"/>
        <dbReference type="ChEBI" id="CHEBI:136412"/>
        <dbReference type="ChEBI" id="CHEBI:157695"/>
        <dbReference type="ChEBI" id="CHEBI:167181"/>
        <dbReference type="EC" id="4.2.99.18"/>
    </reaction>
</comment>
<dbReference type="STRING" id="1802521.A2893_04210"/>
<dbReference type="Gene3D" id="3.30.310.20">
    <property type="entry name" value="DNA-3-methyladenine glycosylase AlkA, N-terminal domain"/>
    <property type="match status" value="1"/>
</dbReference>
<proteinExistence type="inferred from homology"/>
<feature type="domain" description="HhH-GPD" evidence="4">
    <location>
        <begin position="140"/>
        <end position="300"/>
    </location>
</feature>
<evidence type="ECO:0000256" key="1">
    <source>
        <dbReference type="ARBA" id="ARBA00010679"/>
    </source>
</evidence>
<sequence length="322" mass="37852">MKKVISKKFFVPVPEKSQPYNFNFFLTHYVFAPWVVEGNELVRLFKLDSGKFVLTRTGFKEKPKPSLIITLYSKNMLINDEQKRLIELLTWIFDVNEEVKYFYEVICQEDPVLKAASEEIYGAHLRTDPYVFESVLGVIVAQNVLFKRIYEMQRLLCERFGEKQKFKGKVYYTFPSLETLAKVDISDIRACKVGYRDKYIKGVAEKIVKEKINLDDLRKIKDIEKIREKLIELPGVGPYTADLTIGIGFRLPTFHLDLFSREALYQFYFKGKVLPDEKLRNFADKKWGKWKHLVMLLLTTNTDDWAKKAGFRFRLKSGAKNY</sequence>
<dbReference type="EMBL" id="MGHH01000007">
    <property type="protein sequence ID" value="OGM64828.1"/>
    <property type="molecule type" value="Genomic_DNA"/>
</dbReference>
<dbReference type="Gene3D" id="1.10.1670.10">
    <property type="entry name" value="Helix-hairpin-Helix base-excision DNA repair enzymes (C-terminal)"/>
    <property type="match status" value="1"/>
</dbReference>
<evidence type="ECO:0000313" key="6">
    <source>
        <dbReference type="Proteomes" id="UP000176725"/>
    </source>
</evidence>
<reference evidence="5 6" key="1">
    <citation type="journal article" date="2016" name="Nat. Commun.">
        <title>Thousands of microbial genomes shed light on interconnected biogeochemical processes in an aquifer system.</title>
        <authorList>
            <person name="Anantharaman K."/>
            <person name="Brown C.T."/>
            <person name="Hug L.A."/>
            <person name="Sharon I."/>
            <person name="Castelle C.J."/>
            <person name="Probst A.J."/>
            <person name="Thomas B.C."/>
            <person name="Singh A."/>
            <person name="Wilkins M.J."/>
            <person name="Karaoz U."/>
            <person name="Brodie E.L."/>
            <person name="Williams K.H."/>
            <person name="Hubbard S.S."/>
            <person name="Banfield J.F."/>
        </authorList>
    </citation>
    <scope>NUCLEOTIDE SEQUENCE [LARGE SCALE GENOMIC DNA]</scope>
</reference>
<dbReference type="GO" id="GO:0006284">
    <property type="term" value="P:base-excision repair"/>
    <property type="evidence" value="ECO:0007669"/>
    <property type="project" value="InterPro"/>
</dbReference>
<comment type="caution">
    <text evidence="5">The sequence shown here is derived from an EMBL/GenBank/DDBJ whole genome shotgun (WGS) entry which is preliminary data.</text>
</comment>
<dbReference type="CDD" id="cd00056">
    <property type="entry name" value="ENDO3c"/>
    <property type="match status" value="1"/>
</dbReference>
<dbReference type="PANTHER" id="PTHR10242">
    <property type="entry name" value="8-OXOGUANINE DNA GLYCOSYLASE"/>
    <property type="match status" value="1"/>
</dbReference>
<evidence type="ECO:0000256" key="3">
    <source>
        <dbReference type="ARBA" id="ARBA00044632"/>
    </source>
</evidence>
<dbReference type="Proteomes" id="UP000176725">
    <property type="component" value="Unassembled WGS sequence"/>
</dbReference>
<accession>A0A1F8BNG5</accession>
<name>A0A1F8BNG5_9BACT</name>
<dbReference type="Pfam" id="PF00730">
    <property type="entry name" value="HhH-GPD"/>
    <property type="match status" value="1"/>
</dbReference>
<dbReference type="SMART" id="SM00478">
    <property type="entry name" value="ENDO3c"/>
    <property type="match status" value="1"/>
</dbReference>
<protein>
    <recommendedName>
        <fullName evidence="2">DNA-(apurinic or apyrimidinic site) lyase</fullName>
        <ecNumber evidence="2">4.2.99.18</ecNumber>
    </recommendedName>
</protein>
<dbReference type="SUPFAM" id="SSF48150">
    <property type="entry name" value="DNA-glycosylase"/>
    <property type="match status" value="1"/>
</dbReference>
<dbReference type="InterPro" id="IPR052054">
    <property type="entry name" value="Oxidative_DNA_repair_enzyme"/>
</dbReference>
<evidence type="ECO:0000256" key="2">
    <source>
        <dbReference type="ARBA" id="ARBA00012720"/>
    </source>
</evidence>
<dbReference type="InterPro" id="IPR023170">
    <property type="entry name" value="HhH_base_excis_C"/>
</dbReference>
<evidence type="ECO:0000313" key="5">
    <source>
        <dbReference type="EMBL" id="OGM64828.1"/>
    </source>
</evidence>